<dbReference type="Proteomes" id="UP000046392">
    <property type="component" value="Unplaced"/>
</dbReference>
<sequence>MNFEESLKLITQLRQNHQKEDALDYFKNINISLLPLHNTKLLLIYGHYLSNYAISMSLNSTSYLKKKSLWKSIIKLLNDMFDTLDNIENYEEKFNVLLMICNICSFYKEFDDDLLVESCYEYGYMLKNNIENPKNINSYSKERRNELLDYFENIEYTFVMRNYKKGNEDDINIKENNSNNPQLTRSKTLSFGGLKEDSPLWINGSIDQAIVQKKIHNKKLFRKNTLINIDMFNDPSAPAVQLIKKRVQEVEKDIDNYEKIPDKDVDLNDTYQLDKFSPISNEDKDINESTNDITFNENDSLFGEDNNNDNSKKSFSLQDFRQKALDDSSGNCSPIESINSSHITLSESFIEELSRNAPSSRRRSKITVSPSIS</sequence>
<reference evidence="3" key="1">
    <citation type="submission" date="2017-02" db="UniProtKB">
        <authorList>
            <consortium name="WormBaseParasite"/>
        </authorList>
    </citation>
    <scope>IDENTIFICATION</scope>
</reference>
<dbReference type="AlphaFoldDB" id="A0A0N5C231"/>
<dbReference type="WBParaSite" id="SPAL_0001204500.1">
    <property type="protein sequence ID" value="SPAL_0001204500.1"/>
    <property type="gene ID" value="SPAL_0001204500"/>
</dbReference>
<accession>A0A0N5C231</accession>
<name>A0A0N5C231_STREA</name>
<feature type="region of interest" description="Disordered" evidence="1">
    <location>
        <begin position="354"/>
        <end position="373"/>
    </location>
</feature>
<evidence type="ECO:0000313" key="3">
    <source>
        <dbReference type="WBParaSite" id="SPAL_0001204500.1"/>
    </source>
</evidence>
<evidence type="ECO:0000313" key="2">
    <source>
        <dbReference type="Proteomes" id="UP000046392"/>
    </source>
</evidence>
<organism evidence="2 3">
    <name type="scientific">Strongyloides papillosus</name>
    <name type="common">Intestinal threadworm</name>
    <dbReference type="NCBI Taxonomy" id="174720"/>
    <lineage>
        <taxon>Eukaryota</taxon>
        <taxon>Metazoa</taxon>
        <taxon>Ecdysozoa</taxon>
        <taxon>Nematoda</taxon>
        <taxon>Chromadorea</taxon>
        <taxon>Rhabditida</taxon>
        <taxon>Tylenchina</taxon>
        <taxon>Panagrolaimomorpha</taxon>
        <taxon>Strongyloidoidea</taxon>
        <taxon>Strongyloididae</taxon>
        <taxon>Strongyloides</taxon>
    </lineage>
</organism>
<keyword evidence="2" id="KW-1185">Reference proteome</keyword>
<protein>
    <submittedName>
        <fullName evidence="3">TPR_REGION domain-containing protein</fullName>
    </submittedName>
</protein>
<proteinExistence type="predicted"/>
<evidence type="ECO:0000256" key="1">
    <source>
        <dbReference type="SAM" id="MobiDB-lite"/>
    </source>
</evidence>